<dbReference type="EMBL" id="JAHMHQ010000002">
    <property type="protein sequence ID" value="KAK1654779.1"/>
    <property type="molecule type" value="Genomic_DNA"/>
</dbReference>
<reference evidence="2" key="1">
    <citation type="submission" date="2021-06" db="EMBL/GenBank/DDBJ databases">
        <title>Comparative genomics, transcriptomics and evolutionary studies reveal genomic signatures of adaptation to plant cell wall in hemibiotrophic fungi.</title>
        <authorList>
            <consortium name="DOE Joint Genome Institute"/>
            <person name="Baroncelli R."/>
            <person name="Diaz J.F."/>
            <person name="Benocci T."/>
            <person name="Peng M."/>
            <person name="Battaglia E."/>
            <person name="Haridas S."/>
            <person name="Andreopoulos W."/>
            <person name="Labutti K."/>
            <person name="Pangilinan J."/>
            <person name="Floch G.L."/>
            <person name="Makela M.R."/>
            <person name="Henrissat B."/>
            <person name="Grigoriev I.V."/>
            <person name="Crouch J.A."/>
            <person name="De Vries R.P."/>
            <person name="Sukno S.A."/>
            <person name="Thon M.R."/>
        </authorList>
    </citation>
    <scope>NUCLEOTIDE SEQUENCE</scope>
    <source>
        <strain evidence="2">CBS 102054</strain>
    </source>
</reference>
<protein>
    <submittedName>
        <fullName evidence="2">Uncharacterized protein</fullName>
    </submittedName>
</protein>
<organism evidence="2 3">
    <name type="scientific">Colletotrichum phormii</name>
    <dbReference type="NCBI Taxonomy" id="359342"/>
    <lineage>
        <taxon>Eukaryota</taxon>
        <taxon>Fungi</taxon>
        <taxon>Dikarya</taxon>
        <taxon>Ascomycota</taxon>
        <taxon>Pezizomycotina</taxon>
        <taxon>Sordariomycetes</taxon>
        <taxon>Hypocreomycetidae</taxon>
        <taxon>Glomerellales</taxon>
        <taxon>Glomerellaceae</taxon>
        <taxon>Colletotrichum</taxon>
        <taxon>Colletotrichum acutatum species complex</taxon>
    </lineage>
</organism>
<keyword evidence="3" id="KW-1185">Reference proteome</keyword>
<evidence type="ECO:0000313" key="3">
    <source>
        <dbReference type="Proteomes" id="UP001243989"/>
    </source>
</evidence>
<sequence length="175" mass="20184">MSRHRCISCVPRKFHRSDWSKYALSLSLYLSSEQNLEPSNYHFPVLGSRTSEEASAHQPNPKKEPEGWFVAFPQSSSIQGRHPHDARPNVSKSDDLQLRQSLLSPLIWLRQCPFALFSDLFISQPYQEHFNQILGSKVTSCLILCRRRRRSAGKVEQENKDLRNGCSVEDERGEQ</sequence>
<feature type="compositionally biased region" description="Basic and acidic residues" evidence="1">
    <location>
        <begin position="153"/>
        <end position="163"/>
    </location>
</feature>
<evidence type="ECO:0000256" key="1">
    <source>
        <dbReference type="SAM" id="MobiDB-lite"/>
    </source>
</evidence>
<gene>
    <name evidence="2" type="ORF">BDP81DRAFT_416469</name>
</gene>
<evidence type="ECO:0000313" key="2">
    <source>
        <dbReference type="EMBL" id="KAK1654779.1"/>
    </source>
</evidence>
<accession>A0AAJ0A2B1</accession>
<feature type="region of interest" description="Disordered" evidence="1">
    <location>
        <begin position="151"/>
        <end position="175"/>
    </location>
</feature>
<proteinExistence type="predicted"/>
<dbReference type="AlphaFoldDB" id="A0AAJ0A2B1"/>
<comment type="caution">
    <text evidence="2">The sequence shown here is derived from an EMBL/GenBank/DDBJ whole genome shotgun (WGS) entry which is preliminary data.</text>
</comment>
<dbReference type="RefSeq" id="XP_060450823.1">
    <property type="nucleotide sequence ID" value="XM_060589533.1"/>
</dbReference>
<name>A0AAJ0A2B1_9PEZI</name>
<dbReference type="Proteomes" id="UP001243989">
    <property type="component" value="Unassembled WGS sequence"/>
</dbReference>
<dbReference type="GeneID" id="85474395"/>